<gene>
    <name evidence="1" type="ORF">MANES_18G122900</name>
</gene>
<protein>
    <submittedName>
        <fullName evidence="1">Uncharacterized protein</fullName>
    </submittedName>
</protein>
<dbReference type="PANTHER" id="PTHR34222">
    <property type="entry name" value="GAG_PRE-INTEGRS DOMAIN-CONTAINING PROTEIN"/>
    <property type="match status" value="1"/>
</dbReference>
<dbReference type="AlphaFoldDB" id="A0A2C9U2Y0"/>
<proteinExistence type="predicted"/>
<sequence length="85" mass="9931">MARISVTVYFTKLTRLWDELDCLRIFLICICDFAKIINELENVEKVIQFLMGLIDSYGLVKDQILIMESLHNVNRAYSMVLSVEK</sequence>
<dbReference type="PANTHER" id="PTHR34222:SF99">
    <property type="entry name" value="PROTEIN, PUTATIVE-RELATED"/>
    <property type="match status" value="1"/>
</dbReference>
<accession>A0A2C9U2Y0</accession>
<organism evidence="1">
    <name type="scientific">Manihot esculenta</name>
    <name type="common">Cassava</name>
    <name type="synonym">Jatropha manihot</name>
    <dbReference type="NCBI Taxonomy" id="3983"/>
    <lineage>
        <taxon>Eukaryota</taxon>
        <taxon>Viridiplantae</taxon>
        <taxon>Streptophyta</taxon>
        <taxon>Embryophyta</taxon>
        <taxon>Tracheophyta</taxon>
        <taxon>Spermatophyta</taxon>
        <taxon>Magnoliopsida</taxon>
        <taxon>eudicotyledons</taxon>
        <taxon>Gunneridae</taxon>
        <taxon>Pentapetalae</taxon>
        <taxon>rosids</taxon>
        <taxon>fabids</taxon>
        <taxon>Malpighiales</taxon>
        <taxon>Euphorbiaceae</taxon>
        <taxon>Crotonoideae</taxon>
        <taxon>Manihoteae</taxon>
        <taxon>Manihot</taxon>
    </lineage>
</organism>
<evidence type="ECO:0000313" key="1">
    <source>
        <dbReference type="EMBL" id="OAY23983.1"/>
    </source>
</evidence>
<name>A0A2C9U2Y0_MANES</name>
<dbReference type="EMBL" id="CM004404">
    <property type="protein sequence ID" value="OAY23983.1"/>
    <property type="molecule type" value="Genomic_DNA"/>
</dbReference>
<reference evidence="1" key="1">
    <citation type="submission" date="2016-02" db="EMBL/GenBank/DDBJ databases">
        <title>WGS assembly of Manihot esculenta.</title>
        <authorList>
            <person name="Bredeson J.V."/>
            <person name="Prochnik S.E."/>
            <person name="Lyons J.B."/>
            <person name="Schmutz J."/>
            <person name="Grimwood J."/>
            <person name="Vrebalov J."/>
            <person name="Bart R.S."/>
            <person name="Amuge T."/>
            <person name="Ferguson M.E."/>
            <person name="Green R."/>
            <person name="Putnam N."/>
            <person name="Stites J."/>
            <person name="Rounsley S."/>
            <person name="Rokhsar D.S."/>
        </authorList>
    </citation>
    <scope>NUCLEOTIDE SEQUENCE [LARGE SCALE GENOMIC DNA]</scope>
    <source>
        <tissue evidence="1">Leaf</tissue>
    </source>
</reference>